<evidence type="ECO:0000259" key="3">
    <source>
        <dbReference type="Pfam" id="PF00857"/>
    </source>
</evidence>
<keyword evidence="5" id="KW-1185">Reference proteome</keyword>
<evidence type="ECO:0000256" key="2">
    <source>
        <dbReference type="ARBA" id="ARBA00022801"/>
    </source>
</evidence>
<keyword evidence="2" id="KW-0378">Hydrolase</keyword>
<dbReference type="EMBL" id="ONZP01000659">
    <property type="protein sequence ID" value="SPJ88945.1"/>
    <property type="molecule type" value="Genomic_DNA"/>
</dbReference>
<dbReference type="Pfam" id="PF00857">
    <property type="entry name" value="Isochorismatase"/>
    <property type="match status" value="1"/>
</dbReference>
<protein>
    <recommendedName>
        <fullName evidence="3">Isochorismatase-like domain-containing protein</fullName>
    </recommendedName>
</protein>
<comment type="similarity">
    <text evidence="1">Belongs to the isochorismatase family.</text>
</comment>
<dbReference type="Gene3D" id="3.40.50.850">
    <property type="entry name" value="Isochorismatase-like"/>
    <property type="match status" value="1"/>
</dbReference>
<proteinExistence type="inferred from homology"/>
<feature type="domain" description="Isochorismatase-like" evidence="3">
    <location>
        <begin position="6"/>
        <end position="180"/>
    </location>
</feature>
<reference evidence="4" key="1">
    <citation type="submission" date="2018-03" db="EMBL/GenBank/DDBJ databases">
        <authorList>
            <person name="Guldener U."/>
        </authorList>
    </citation>
    <scope>NUCLEOTIDE SEQUENCE</scope>
</reference>
<dbReference type="SUPFAM" id="SSF52499">
    <property type="entry name" value="Isochorismatase-like hydrolases"/>
    <property type="match status" value="1"/>
</dbReference>
<gene>
    <name evidence="4" type="ORF">FTOL_12840</name>
</gene>
<dbReference type="PANTHER" id="PTHR43540">
    <property type="entry name" value="PEROXYUREIDOACRYLATE/UREIDOACRYLATE AMIDOHYDROLASE-RELATED"/>
    <property type="match status" value="1"/>
</dbReference>
<evidence type="ECO:0000256" key="1">
    <source>
        <dbReference type="ARBA" id="ARBA00006336"/>
    </source>
</evidence>
<sequence>MTTPRSALFVIDIQKYLASDPKTQIPHAERICRAGGDILSSFRGIKTNPKPLIVFVQHEESPDRGPLVKGTESWKLCFENDPSNARERLVSKNQRDTFKSNPGLADQLKSEGVEHIVAFGIQSECCVLETCKGALEAGFRTTLLHGAHSTYDTETRTALQLEQMVEDELVALGASVSSWESVIAEWRDTGDLVSV</sequence>
<evidence type="ECO:0000313" key="4">
    <source>
        <dbReference type="EMBL" id="SPJ88945.1"/>
    </source>
</evidence>
<accession>A0AAE8SPQ7</accession>
<dbReference type="Proteomes" id="UP001187734">
    <property type="component" value="Unassembled WGS sequence"/>
</dbReference>
<organism evidence="4 5">
    <name type="scientific">Fusarium torulosum</name>
    <dbReference type="NCBI Taxonomy" id="33205"/>
    <lineage>
        <taxon>Eukaryota</taxon>
        <taxon>Fungi</taxon>
        <taxon>Dikarya</taxon>
        <taxon>Ascomycota</taxon>
        <taxon>Pezizomycotina</taxon>
        <taxon>Sordariomycetes</taxon>
        <taxon>Hypocreomycetidae</taxon>
        <taxon>Hypocreales</taxon>
        <taxon>Nectriaceae</taxon>
        <taxon>Fusarium</taxon>
    </lineage>
</organism>
<dbReference type="PANTHER" id="PTHR43540:SF6">
    <property type="entry name" value="ISOCHORISMATASE-LIKE DOMAIN-CONTAINING PROTEIN"/>
    <property type="match status" value="1"/>
</dbReference>
<dbReference type="InterPro" id="IPR000868">
    <property type="entry name" value="Isochorismatase-like_dom"/>
</dbReference>
<dbReference type="InterPro" id="IPR036380">
    <property type="entry name" value="Isochorismatase-like_sf"/>
</dbReference>
<name>A0AAE8SPQ7_9HYPO</name>
<dbReference type="InterPro" id="IPR050272">
    <property type="entry name" value="Isochorismatase-like_hydrls"/>
</dbReference>
<dbReference type="GO" id="GO:0016787">
    <property type="term" value="F:hydrolase activity"/>
    <property type="evidence" value="ECO:0007669"/>
    <property type="project" value="UniProtKB-KW"/>
</dbReference>
<evidence type="ECO:0000313" key="5">
    <source>
        <dbReference type="Proteomes" id="UP001187734"/>
    </source>
</evidence>
<dbReference type="AlphaFoldDB" id="A0AAE8SPQ7"/>
<comment type="caution">
    <text evidence="4">The sequence shown here is derived from an EMBL/GenBank/DDBJ whole genome shotgun (WGS) entry which is preliminary data.</text>
</comment>